<evidence type="ECO:0000256" key="1">
    <source>
        <dbReference type="ARBA" id="ARBA00001933"/>
    </source>
</evidence>
<keyword evidence="5" id="KW-0808">Transferase</keyword>
<dbReference type="PIRSF" id="PIRSF000521">
    <property type="entry name" value="Transaminase_4ab_Lys_Orn"/>
    <property type="match status" value="1"/>
</dbReference>
<evidence type="ECO:0000313" key="6">
    <source>
        <dbReference type="Proteomes" id="UP000194159"/>
    </source>
</evidence>
<dbReference type="Proteomes" id="UP000194159">
    <property type="component" value="Plasmid pRetNXC12e"/>
</dbReference>
<gene>
    <name evidence="5" type="ORF">NXC12_PE00843</name>
</gene>
<comment type="cofactor">
    <cofactor evidence="1">
        <name>pyridoxal 5'-phosphate</name>
        <dbReference type="ChEBI" id="CHEBI:597326"/>
    </cofactor>
</comment>
<evidence type="ECO:0000313" key="5">
    <source>
        <dbReference type="EMBL" id="ARQ14436.1"/>
    </source>
</evidence>
<sequence length="427" mass="46216">MSDNAALIARRERLLGRNMSLFYDHPVHLVRGEGVWLWDAGGRRYLDCYNNVPHVGHCHPRVVEAITRQASTLNTHTRYLHEGILDYVERLTATFDRSLDAAILTCTGSEANDVALRMAQAVTGKTGVIATNHTYHGNTAAVSQLSIRMPPVGGFGGHVRHVPAPDSYRPLGGEGGEAFAAAFAAEVEAAIASLQESPYGFSALIIDPFFANEGFPDLPPGFLAKTVEAVRKAGGLVITDEVQPGFGRTGSDMWGHQRAGIVPDIVTLGKPMANGHPVGGVVANAEVLNAFRKAFRYFNTFGGNPVSCAAAMAVLDVLEEEKLIENARNVGEYTRDAFKRLAQKHPIIGDVRGSGLFMGMEFVLDRATKEPAVAEANRIVNEMRERGVLMGKIGIHQCATKIRPPMPFSRENADLMLSVFDDVLSGL</sequence>
<dbReference type="EMBL" id="CP020911">
    <property type="protein sequence ID" value="ARQ14436.1"/>
    <property type="molecule type" value="Genomic_DNA"/>
</dbReference>
<evidence type="ECO:0000256" key="4">
    <source>
        <dbReference type="RuleBase" id="RU003560"/>
    </source>
</evidence>
<dbReference type="InterPro" id="IPR049704">
    <property type="entry name" value="Aminotrans_3_PPA_site"/>
</dbReference>
<proteinExistence type="inferred from homology"/>
<dbReference type="Gene3D" id="3.90.1150.10">
    <property type="entry name" value="Aspartate Aminotransferase, domain 1"/>
    <property type="match status" value="1"/>
</dbReference>
<name>A0AAN1BNP6_RHIET</name>
<dbReference type="SUPFAM" id="SSF53383">
    <property type="entry name" value="PLP-dependent transferases"/>
    <property type="match status" value="1"/>
</dbReference>
<dbReference type="InterPro" id="IPR005814">
    <property type="entry name" value="Aminotrans_3"/>
</dbReference>
<organism evidence="5 6">
    <name type="scientific">Rhizobium etli</name>
    <dbReference type="NCBI Taxonomy" id="29449"/>
    <lineage>
        <taxon>Bacteria</taxon>
        <taxon>Pseudomonadati</taxon>
        <taxon>Pseudomonadota</taxon>
        <taxon>Alphaproteobacteria</taxon>
        <taxon>Hyphomicrobiales</taxon>
        <taxon>Rhizobiaceae</taxon>
        <taxon>Rhizobium/Agrobacterium group</taxon>
        <taxon>Rhizobium</taxon>
    </lineage>
</organism>
<dbReference type="Gene3D" id="3.40.640.10">
    <property type="entry name" value="Type I PLP-dependent aspartate aminotransferase-like (Major domain)"/>
    <property type="match status" value="1"/>
</dbReference>
<dbReference type="CDD" id="cd00610">
    <property type="entry name" value="OAT_like"/>
    <property type="match status" value="1"/>
</dbReference>
<accession>A0AAN1BNP6</accession>
<dbReference type="GO" id="GO:0030170">
    <property type="term" value="F:pyridoxal phosphate binding"/>
    <property type="evidence" value="ECO:0007669"/>
    <property type="project" value="InterPro"/>
</dbReference>
<reference evidence="5 6" key="1">
    <citation type="submission" date="2017-04" db="EMBL/GenBank/DDBJ databases">
        <title>Complete genome sequences of Rhizobium genomic linages associated to common bean (phaseolus vulgaris).</title>
        <authorList>
            <person name="Santamaria R.I."/>
            <person name="Bustos P."/>
            <person name="Perez-Carrascal O."/>
            <person name="Martinez-Flores I."/>
            <person name="Juarez S."/>
            <person name="Lozano L."/>
            <person name="Miranda F."/>
            <person name="Vinuesa P."/>
            <person name="Martinez-Romero E."/>
            <person name="Cevallos M.A."/>
            <person name="Romero D."/>
            <person name="Davila G."/>
            <person name="Gonzalez V."/>
        </authorList>
    </citation>
    <scope>NUCLEOTIDE SEQUENCE [LARGE SCALE GENOMIC DNA]</scope>
    <source>
        <strain evidence="5 6">NXC12</strain>
        <plasmid evidence="6">pretnxc12e</plasmid>
    </source>
</reference>
<dbReference type="AlphaFoldDB" id="A0AAN1BNP6"/>
<evidence type="ECO:0000256" key="2">
    <source>
        <dbReference type="ARBA" id="ARBA00008954"/>
    </source>
</evidence>
<dbReference type="Pfam" id="PF00202">
    <property type="entry name" value="Aminotran_3"/>
    <property type="match status" value="1"/>
</dbReference>
<dbReference type="InterPro" id="IPR015422">
    <property type="entry name" value="PyrdxlP-dep_Trfase_small"/>
</dbReference>
<dbReference type="PANTHER" id="PTHR45688">
    <property type="match status" value="1"/>
</dbReference>
<dbReference type="GO" id="GO:0008483">
    <property type="term" value="F:transaminase activity"/>
    <property type="evidence" value="ECO:0007669"/>
    <property type="project" value="UniProtKB-KW"/>
</dbReference>
<dbReference type="PROSITE" id="PS00600">
    <property type="entry name" value="AA_TRANSFER_CLASS_3"/>
    <property type="match status" value="1"/>
</dbReference>
<comment type="similarity">
    <text evidence="2 4">Belongs to the class-III pyridoxal-phosphate-dependent aminotransferase family.</text>
</comment>
<evidence type="ECO:0000256" key="3">
    <source>
        <dbReference type="ARBA" id="ARBA00022898"/>
    </source>
</evidence>
<dbReference type="RefSeq" id="WP_086084442.1">
    <property type="nucleotide sequence ID" value="NZ_CP020911.1"/>
</dbReference>
<keyword evidence="5" id="KW-0032">Aminotransferase</keyword>
<geneLocation type="plasmid" evidence="6">
    <name>pretnxc12e</name>
</geneLocation>
<keyword evidence="5" id="KW-0614">Plasmid</keyword>
<protein>
    <submittedName>
        <fullName evidence="5">Aminotransferase family protein</fullName>
    </submittedName>
</protein>
<keyword evidence="3 4" id="KW-0663">Pyridoxal phosphate</keyword>
<dbReference type="InterPro" id="IPR015421">
    <property type="entry name" value="PyrdxlP-dep_Trfase_major"/>
</dbReference>
<dbReference type="PANTHER" id="PTHR45688:SF13">
    <property type="entry name" value="ALANINE--GLYOXYLATE AMINOTRANSFERASE 2-LIKE"/>
    <property type="match status" value="1"/>
</dbReference>
<dbReference type="InterPro" id="IPR015424">
    <property type="entry name" value="PyrdxlP-dep_Trfase"/>
</dbReference>